<dbReference type="InterPro" id="IPR036465">
    <property type="entry name" value="vWFA_dom_sf"/>
</dbReference>
<keyword evidence="4" id="KW-1185">Reference proteome</keyword>
<evidence type="ECO:0000256" key="1">
    <source>
        <dbReference type="SAM" id="SignalP"/>
    </source>
</evidence>
<feature type="domain" description="VWFA" evidence="2">
    <location>
        <begin position="21"/>
        <end position="209"/>
    </location>
</feature>
<dbReference type="EMBL" id="JFKC01000006">
    <property type="protein sequence ID" value="OSQ51278.1"/>
    <property type="molecule type" value="Genomic_DNA"/>
</dbReference>
<sequence length="214" mass="23457">MWRSLLVCLCLAQPAQACRTALILAMDVSQSVDPGEYRLQIDGLAAALRDPEIAEILVRDQVALSVIQWSGVDAQEVSLDWTQMLSPSHVQLFANAVQRLPRAFVMSNTAPAEAMSHALKHFERGPDCARRVIDMSGDGTPNAGGEVSRLRRNAERSGVTVNGLAIEGLGRAITNFYLRNVITADGFVETARGHRDYARAIRRKILREISSVFG</sequence>
<dbReference type="InterPro" id="IPR002035">
    <property type="entry name" value="VWF_A"/>
</dbReference>
<dbReference type="STRING" id="1123756.MGEO_09240"/>
<dbReference type="InterPro" id="IPR010607">
    <property type="entry name" value="DUF1194"/>
</dbReference>
<dbReference type="Pfam" id="PF06707">
    <property type="entry name" value="DUF1194"/>
    <property type="match status" value="1"/>
</dbReference>
<dbReference type="AlphaFoldDB" id="A0A1X4NM33"/>
<organism evidence="3 4">
    <name type="scientific">Marivita geojedonensis</name>
    <dbReference type="NCBI Taxonomy" id="1123756"/>
    <lineage>
        <taxon>Bacteria</taxon>
        <taxon>Pseudomonadati</taxon>
        <taxon>Pseudomonadota</taxon>
        <taxon>Alphaproteobacteria</taxon>
        <taxon>Rhodobacterales</taxon>
        <taxon>Roseobacteraceae</taxon>
        <taxon>Marivita</taxon>
    </lineage>
</organism>
<dbReference type="CDD" id="cd00198">
    <property type="entry name" value="vWFA"/>
    <property type="match status" value="1"/>
</dbReference>
<feature type="chain" id="PRO_5012394616" evidence="1">
    <location>
        <begin position="18"/>
        <end position="214"/>
    </location>
</feature>
<dbReference type="SUPFAM" id="SSF53300">
    <property type="entry name" value="vWA-like"/>
    <property type="match status" value="1"/>
</dbReference>
<proteinExistence type="predicted"/>
<gene>
    <name evidence="3" type="ORF">MGEO_09240</name>
</gene>
<dbReference type="Proteomes" id="UP000193926">
    <property type="component" value="Unassembled WGS sequence"/>
</dbReference>
<dbReference type="OrthoDB" id="9792179at2"/>
<comment type="caution">
    <text evidence="3">The sequence shown here is derived from an EMBL/GenBank/DDBJ whole genome shotgun (WGS) entry which is preliminary data.</text>
</comment>
<name>A0A1X4NM33_9RHOB</name>
<reference evidence="3 4" key="1">
    <citation type="submission" date="2014-03" db="EMBL/GenBank/DDBJ databases">
        <title>The draft genome sequence of Marivita geojedonensis KCTC 23882.</title>
        <authorList>
            <person name="Lai Q."/>
            <person name="Shao Z."/>
        </authorList>
    </citation>
    <scope>NUCLEOTIDE SEQUENCE [LARGE SCALE GENOMIC DNA]</scope>
    <source>
        <strain evidence="3 4">DPG-138</strain>
    </source>
</reference>
<dbReference type="RefSeq" id="WP_085636484.1">
    <property type="nucleotide sequence ID" value="NZ_JFKC01000006.1"/>
</dbReference>
<feature type="signal peptide" evidence="1">
    <location>
        <begin position="1"/>
        <end position="17"/>
    </location>
</feature>
<protein>
    <submittedName>
        <fullName evidence="3">von Willebrand factor type A domain protein</fullName>
    </submittedName>
</protein>
<dbReference type="Gene3D" id="3.40.50.410">
    <property type="entry name" value="von Willebrand factor, type A domain"/>
    <property type="match status" value="1"/>
</dbReference>
<accession>A0A1X4NM33</accession>
<evidence type="ECO:0000313" key="4">
    <source>
        <dbReference type="Proteomes" id="UP000193926"/>
    </source>
</evidence>
<dbReference type="PROSITE" id="PS50234">
    <property type="entry name" value="VWFA"/>
    <property type="match status" value="1"/>
</dbReference>
<evidence type="ECO:0000313" key="3">
    <source>
        <dbReference type="EMBL" id="OSQ51278.1"/>
    </source>
</evidence>
<evidence type="ECO:0000259" key="2">
    <source>
        <dbReference type="PROSITE" id="PS50234"/>
    </source>
</evidence>
<keyword evidence="1" id="KW-0732">Signal</keyword>